<keyword evidence="1" id="KW-0812">Transmembrane</keyword>
<sequence>MRIARNNYISVIYGVVVGLLLIEISLVLATPFAAQSWYPFFTVVASAGYKTIYPGPALIAAMLALGVASAFVVPRRYYGVFVVVLIIAAVVAIAILGSLASCATCKWWFCSKVLSCGLEVGWLYVKNICLCYSP</sequence>
<evidence type="ECO:0000313" key="2">
    <source>
        <dbReference type="EMBL" id="AET32337.1"/>
    </source>
</evidence>
<keyword evidence="3" id="KW-1185">Reference proteome</keyword>
<proteinExistence type="predicted"/>
<dbReference type="BioCyc" id="PSP1104324:GJSN-876-MONOMER"/>
<feature type="transmembrane region" description="Helical" evidence="1">
    <location>
        <begin position="80"/>
        <end position="100"/>
    </location>
</feature>
<dbReference type="EMBL" id="CP003098">
    <property type="protein sequence ID" value="AET32337.1"/>
    <property type="molecule type" value="Genomic_DNA"/>
</dbReference>
<dbReference type="GeneID" id="11595155"/>
<dbReference type="Proteomes" id="UP000005867">
    <property type="component" value="Chromosome"/>
</dbReference>
<dbReference type="RefSeq" id="WP_014288165.1">
    <property type="nucleotide sequence ID" value="NC_016645.1"/>
</dbReference>
<dbReference type="HOGENOM" id="CLU_1891516_0_0_2"/>
<accession>G7VB27</accession>
<dbReference type="AlphaFoldDB" id="G7VB27"/>
<evidence type="ECO:0000313" key="3">
    <source>
        <dbReference type="Proteomes" id="UP000005867"/>
    </source>
</evidence>
<dbReference type="KEGG" id="pyr:P186_0896"/>
<evidence type="ECO:0000256" key="1">
    <source>
        <dbReference type="SAM" id="Phobius"/>
    </source>
</evidence>
<name>G7VB27_9CREN</name>
<feature type="transmembrane region" description="Helical" evidence="1">
    <location>
        <begin position="53"/>
        <end position="73"/>
    </location>
</feature>
<keyword evidence="1" id="KW-1133">Transmembrane helix</keyword>
<gene>
    <name evidence="2" type="ORF">P186_0896</name>
</gene>
<protein>
    <submittedName>
        <fullName evidence="2">Uncharacterized protein</fullName>
    </submittedName>
</protein>
<reference evidence="2 3" key="1">
    <citation type="journal article" date="2012" name="J. Bacteriol.">
        <title>Complete genome sequence of strain 1860, a crenarchaeon of the genus pyrobaculum able to grow with various electron acceptors.</title>
        <authorList>
            <person name="Mardanov A.V."/>
            <person name="Gumerov V.M."/>
            <person name="Slobodkina G.B."/>
            <person name="Beletsky A.V."/>
            <person name="Bonch-Osmolovskaya E.A."/>
            <person name="Ravin N.V."/>
            <person name="Skryabin K.G."/>
        </authorList>
    </citation>
    <scope>NUCLEOTIDE SEQUENCE [LARGE SCALE GENOMIC DNA]</scope>
    <source>
        <strain evidence="2 3">1860</strain>
    </source>
</reference>
<dbReference type="eggNOG" id="arCOG14243">
    <property type="taxonomic scope" value="Archaea"/>
</dbReference>
<feature type="transmembrane region" description="Helical" evidence="1">
    <location>
        <begin position="12"/>
        <end position="33"/>
    </location>
</feature>
<keyword evidence="1" id="KW-0472">Membrane</keyword>
<organism evidence="2 3">
    <name type="scientific">Pyrobaculum ferrireducens</name>
    <dbReference type="NCBI Taxonomy" id="1104324"/>
    <lineage>
        <taxon>Archaea</taxon>
        <taxon>Thermoproteota</taxon>
        <taxon>Thermoprotei</taxon>
        <taxon>Thermoproteales</taxon>
        <taxon>Thermoproteaceae</taxon>
        <taxon>Pyrobaculum</taxon>
    </lineage>
</organism>
<dbReference type="STRING" id="1104324.P186_0896"/>